<evidence type="ECO:0000256" key="1">
    <source>
        <dbReference type="SAM" id="MobiDB-lite"/>
    </source>
</evidence>
<proteinExistence type="predicted"/>
<dbReference type="Ensembl" id="ENSCJAT00000133215.1">
    <property type="protein sequence ID" value="ENSCJAP00000082654.1"/>
    <property type="gene ID" value="ENSCJAG00000081113.1"/>
</dbReference>
<evidence type="ECO:0000313" key="3">
    <source>
        <dbReference type="Proteomes" id="UP000008225"/>
    </source>
</evidence>
<reference evidence="2 3" key="1">
    <citation type="submission" date="2009-03" db="EMBL/GenBank/DDBJ databases">
        <authorList>
            <person name="Warren W."/>
            <person name="Ye L."/>
            <person name="Minx P."/>
            <person name="Worley K."/>
            <person name="Gibbs R."/>
            <person name="Wilson R.K."/>
        </authorList>
    </citation>
    <scope>NUCLEOTIDE SEQUENCE [LARGE SCALE GENOMIC DNA]</scope>
</reference>
<reference evidence="2" key="3">
    <citation type="submission" date="2025-09" db="UniProtKB">
        <authorList>
            <consortium name="Ensembl"/>
        </authorList>
    </citation>
    <scope>IDENTIFICATION</scope>
</reference>
<dbReference type="Proteomes" id="UP000008225">
    <property type="component" value="Chromosome 15"/>
</dbReference>
<name>A0A8I3W6S2_CALJA</name>
<feature type="region of interest" description="Disordered" evidence="1">
    <location>
        <begin position="239"/>
        <end position="268"/>
    </location>
</feature>
<evidence type="ECO:0000313" key="2">
    <source>
        <dbReference type="Ensembl" id="ENSCJAP00000082654.1"/>
    </source>
</evidence>
<accession>A0A8I3W6S2</accession>
<keyword evidence="3" id="KW-1185">Reference proteome</keyword>
<reference evidence="2" key="2">
    <citation type="submission" date="2025-08" db="UniProtKB">
        <authorList>
            <consortium name="Ensembl"/>
        </authorList>
    </citation>
    <scope>IDENTIFICATION</scope>
</reference>
<sequence>QWLIGAQHFPHSGSLEPSASLTVAHWSPALPSQWLIGTQHFPHSGSLGPSSCLWQTSPDPALASCLESRPRCSLAGVFLSTARLSQTLPGQLLPPGGLSRPKASSLCPASPGPAFACARPIPGPASAFQWTLQAQLVASPWPLLRPSSCLCGSLYPQAPPPVSPWPHWAKLMPPGGPPGPSICLLASSLGPERLQLRHEAELGLPAGDALGVLGPDLHLHQEKRIEAGLHRRHHSLERGLSGARAQPQVSGCHPGGVEQMRPCKVPSL</sequence>
<dbReference type="AlphaFoldDB" id="A0A8I3W6S2"/>
<protein>
    <submittedName>
        <fullName evidence="2">Uncharacterized protein</fullName>
    </submittedName>
</protein>
<organism evidence="2 3">
    <name type="scientific">Callithrix jacchus</name>
    <name type="common">White-tufted-ear marmoset</name>
    <name type="synonym">Simia Jacchus</name>
    <dbReference type="NCBI Taxonomy" id="9483"/>
    <lineage>
        <taxon>Eukaryota</taxon>
        <taxon>Metazoa</taxon>
        <taxon>Chordata</taxon>
        <taxon>Craniata</taxon>
        <taxon>Vertebrata</taxon>
        <taxon>Euteleostomi</taxon>
        <taxon>Mammalia</taxon>
        <taxon>Eutheria</taxon>
        <taxon>Euarchontoglires</taxon>
        <taxon>Primates</taxon>
        <taxon>Haplorrhini</taxon>
        <taxon>Platyrrhini</taxon>
        <taxon>Cebidae</taxon>
        <taxon>Callitrichinae</taxon>
        <taxon>Callithrix</taxon>
        <taxon>Callithrix</taxon>
    </lineage>
</organism>